<keyword evidence="3" id="KW-0479">Metal-binding</keyword>
<dbReference type="Gene3D" id="1.20.1090.10">
    <property type="entry name" value="Dehydroquinate synthase-like - alpha domain"/>
    <property type="match status" value="1"/>
</dbReference>
<keyword evidence="5" id="KW-0560">Oxidoreductase</keyword>
<keyword evidence="9" id="KW-1208">Phospholipid metabolism</keyword>
<dbReference type="GO" id="GO:0016614">
    <property type="term" value="F:oxidoreductase activity, acting on CH-OH group of donors"/>
    <property type="evidence" value="ECO:0007669"/>
    <property type="project" value="InterPro"/>
</dbReference>
<dbReference type="GO" id="GO:0046872">
    <property type="term" value="F:metal ion binding"/>
    <property type="evidence" value="ECO:0007669"/>
    <property type="project" value="UniProtKB-KW"/>
</dbReference>
<evidence type="ECO:0000256" key="6">
    <source>
        <dbReference type="ARBA" id="ARBA00023027"/>
    </source>
</evidence>
<dbReference type="SUPFAM" id="SSF56796">
    <property type="entry name" value="Dehydroquinate synthase-like"/>
    <property type="match status" value="1"/>
</dbReference>
<keyword evidence="2" id="KW-0444">Lipid biosynthesis</keyword>
<proteinExistence type="predicted"/>
<gene>
    <name evidence="10" type="ORF">SAMN04490178_1099</name>
</gene>
<sequence length="339" mass="38988">MNQEKYPVTYGRNLLTTLTDSKENWLIVTDPVIWEKLKGQVKQDAIQLYFVTTMEKKVMDEEVKTLSGFTQVLGLGGGMAADAAKLWATAHQVPLYQMPTALSVNAFLCYKTAVRYDHVVKYEGDILPKEILIDFDILEQAPRHLNLSGVGDLLSCLTASYDWKINALITKSHAFDQRIYDETQDMLALLAEYMGDIVKNKEPGLRYIVRAYKGIAEHSYRMRHTMWEDGSEHNVFMNLERITGKQFLHGQCVCLGVYFMSAFQDNQHERAVSLIQRSEIDIRPQALQVTIDDIRQALLTLNEFVRAQNIRYSICNAKEVTAEWVEEILAKYQRDFRIS</sequence>
<protein>
    <submittedName>
        <fullName evidence="10">Glycerol dehydrogenase, iron-containing ADH family</fullName>
    </submittedName>
</protein>
<evidence type="ECO:0000256" key="3">
    <source>
        <dbReference type="ARBA" id="ARBA00022723"/>
    </source>
</evidence>
<evidence type="ECO:0000256" key="1">
    <source>
        <dbReference type="ARBA" id="ARBA00022490"/>
    </source>
</evidence>
<dbReference type="OrthoDB" id="9815124at2"/>
<accession>A0A1H8UKS9</accession>
<keyword evidence="11" id="KW-1185">Reference proteome</keyword>
<organism evidence="10 11">
    <name type="scientific">Propionispora vibrioides</name>
    <dbReference type="NCBI Taxonomy" id="112903"/>
    <lineage>
        <taxon>Bacteria</taxon>
        <taxon>Bacillati</taxon>
        <taxon>Bacillota</taxon>
        <taxon>Negativicutes</taxon>
        <taxon>Selenomonadales</taxon>
        <taxon>Sporomusaceae</taxon>
        <taxon>Propionispora</taxon>
    </lineage>
</organism>
<dbReference type="AlphaFoldDB" id="A0A1H8UKS9"/>
<dbReference type="STRING" id="112903.SAMN04490178_1099"/>
<evidence type="ECO:0000313" key="11">
    <source>
        <dbReference type="Proteomes" id="UP000198847"/>
    </source>
</evidence>
<dbReference type="GO" id="GO:0008654">
    <property type="term" value="P:phospholipid biosynthetic process"/>
    <property type="evidence" value="ECO:0007669"/>
    <property type="project" value="UniProtKB-KW"/>
</dbReference>
<dbReference type="GO" id="GO:0005829">
    <property type="term" value="C:cytosol"/>
    <property type="evidence" value="ECO:0007669"/>
    <property type="project" value="TreeGrafter"/>
</dbReference>
<keyword evidence="6" id="KW-0520">NAD</keyword>
<keyword evidence="8" id="KW-0594">Phospholipid biosynthesis</keyword>
<keyword evidence="7" id="KW-0443">Lipid metabolism</keyword>
<evidence type="ECO:0000313" key="10">
    <source>
        <dbReference type="EMBL" id="SEP03484.1"/>
    </source>
</evidence>
<evidence type="ECO:0000256" key="5">
    <source>
        <dbReference type="ARBA" id="ARBA00023002"/>
    </source>
</evidence>
<dbReference type="Pfam" id="PF13685">
    <property type="entry name" value="Fe-ADH_2"/>
    <property type="match status" value="1"/>
</dbReference>
<evidence type="ECO:0000256" key="2">
    <source>
        <dbReference type="ARBA" id="ARBA00022516"/>
    </source>
</evidence>
<evidence type="ECO:0000256" key="4">
    <source>
        <dbReference type="ARBA" id="ARBA00022857"/>
    </source>
</evidence>
<reference evidence="10 11" key="1">
    <citation type="submission" date="2016-10" db="EMBL/GenBank/DDBJ databases">
        <authorList>
            <person name="de Groot N.N."/>
        </authorList>
    </citation>
    <scope>NUCLEOTIDE SEQUENCE [LARGE SCALE GENOMIC DNA]</scope>
    <source>
        <strain evidence="10 11">DSM 13305</strain>
    </source>
</reference>
<evidence type="ECO:0000256" key="9">
    <source>
        <dbReference type="ARBA" id="ARBA00023264"/>
    </source>
</evidence>
<dbReference type="Proteomes" id="UP000198847">
    <property type="component" value="Unassembled WGS sequence"/>
</dbReference>
<dbReference type="Gene3D" id="3.40.50.1970">
    <property type="match status" value="1"/>
</dbReference>
<evidence type="ECO:0000256" key="8">
    <source>
        <dbReference type="ARBA" id="ARBA00023209"/>
    </source>
</evidence>
<dbReference type="InterPro" id="IPR016205">
    <property type="entry name" value="Glycerol_DH"/>
</dbReference>
<dbReference type="PANTHER" id="PTHR43616">
    <property type="entry name" value="GLYCEROL DEHYDROGENASE"/>
    <property type="match status" value="1"/>
</dbReference>
<name>A0A1H8UKS9_9FIRM</name>
<dbReference type="InterPro" id="IPR032837">
    <property type="entry name" value="G1PDH"/>
</dbReference>
<dbReference type="EMBL" id="FODY01000009">
    <property type="protein sequence ID" value="SEP03484.1"/>
    <property type="molecule type" value="Genomic_DNA"/>
</dbReference>
<evidence type="ECO:0000256" key="7">
    <source>
        <dbReference type="ARBA" id="ARBA00023098"/>
    </source>
</evidence>
<dbReference type="RefSeq" id="WP_091746038.1">
    <property type="nucleotide sequence ID" value="NZ_FODY01000009.1"/>
</dbReference>
<keyword evidence="1" id="KW-0963">Cytoplasm</keyword>
<keyword evidence="4" id="KW-0521">NADP</keyword>
<dbReference type="PANTHER" id="PTHR43616:SF5">
    <property type="entry name" value="GLYCEROL DEHYDROGENASE 1"/>
    <property type="match status" value="1"/>
</dbReference>